<dbReference type="RefSeq" id="WP_180568676.1">
    <property type="nucleotide sequence ID" value="NZ_JACCKB010000016.1"/>
</dbReference>
<dbReference type="PROSITE" id="PS01279">
    <property type="entry name" value="PCMT"/>
    <property type="match status" value="1"/>
</dbReference>
<dbReference type="PANTHER" id="PTHR11579:SF0">
    <property type="entry name" value="PROTEIN-L-ISOASPARTATE(D-ASPARTATE) O-METHYLTRANSFERASE"/>
    <property type="match status" value="1"/>
</dbReference>
<evidence type="ECO:0000256" key="6">
    <source>
        <dbReference type="ARBA" id="ARBA00022691"/>
    </source>
</evidence>
<dbReference type="GO" id="GO:0005737">
    <property type="term" value="C:cytoplasm"/>
    <property type="evidence" value="ECO:0007669"/>
    <property type="project" value="UniProtKB-SubCell"/>
</dbReference>
<organism evidence="8 9">
    <name type="scientific">Spartinivicinus marinus</name>
    <dbReference type="NCBI Taxonomy" id="2994442"/>
    <lineage>
        <taxon>Bacteria</taxon>
        <taxon>Pseudomonadati</taxon>
        <taxon>Pseudomonadota</taxon>
        <taxon>Gammaproteobacteria</taxon>
        <taxon>Oceanospirillales</taxon>
        <taxon>Zooshikellaceae</taxon>
        <taxon>Spartinivicinus</taxon>
    </lineage>
</organism>
<sequence>MKQWLNDLIYIIAGLTISQLSICYGDEWETMRQEMVQEIVEEVKETSYFIGKSSLYDTVMKAIATVPRHKFVPVSEQRWSYDNRPLPIGYGQTISQPYIVALMTDLLEPDKEDVILEVGTGSGYQAAVLASLVKQVYTIEIIEELATISSERLAKLGYENIATKFADGYYGWPEYSPFDGIIVTAAAGQIPPPLVKQLKVGGKMIIPVGDQFFTQHLILIEKISDTQVTTRQVLPVRFVPLTGKH</sequence>
<comment type="similarity">
    <text evidence="2 7">Belongs to the methyltransferase superfamily. L-isoaspartyl/D-aspartyl protein methyltransferase family.</text>
</comment>
<name>A0A853IAS7_9GAMM</name>
<evidence type="ECO:0000313" key="8">
    <source>
        <dbReference type="EMBL" id="NYZ66647.1"/>
    </source>
</evidence>
<comment type="catalytic activity">
    <reaction evidence="7">
        <text>[protein]-L-isoaspartate + S-adenosyl-L-methionine = [protein]-L-isoaspartate alpha-methyl ester + S-adenosyl-L-homocysteine</text>
        <dbReference type="Rhea" id="RHEA:12705"/>
        <dbReference type="Rhea" id="RHEA-COMP:12143"/>
        <dbReference type="Rhea" id="RHEA-COMP:12144"/>
        <dbReference type="ChEBI" id="CHEBI:57856"/>
        <dbReference type="ChEBI" id="CHEBI:59789"/>
        <dbReference type="ChEBI" id="CHEBI:90596"/>
        <dbReference type="ChEBI" id="CHEBI:90598"/>
        <dbReference type="EC" id="2.1.1.77"/>
    </reaction>
</comment>
<reference evidence="8 9" key="1">
    <citation type="submission" date="2020-07" db="EMBL/GenBank/DDBJ databases">
        <title>Endozoicomonas sp. nov., isolated from sediment.</title>
        <authorList>
            <person name="Gu T."/>
        </authorList>
    </citation>
    <scope>NUCLEOTIDE SEQUENCE [LARGE SCALE GENOMIC DNA]</scope>
    <source>
        <strain evidence="8 9">SM1973</strain>
    </source>
</reference>
<dbReference type="HAMAP" id="MF_00090">
    <property type="entry name" value="PIMT"/>
    <property type="match status" value="1"/>
</dbReference>
<comment type="caution">
    <text evidence="8">The sequence shown here is derived from an EMBL/GenBank/DDBJ whole genome shotgun (WGS) entry which is preliminary data.</text>
</comment>
<dbReference type="Gene3D" id="3.40.50.150">
    <property type="entry name" value="Vaccinia Virus protein VP39"/>
    <property type="match status" value="1"/>
</dbReference>
<evidence type="ECO:0000256" key="4">
    <source>
        <dbReference type="ARBA" id="ARBA00022603"/>
    </source>
</evidence>
<protein>
    <recommendedName>
        <fullName evidence="7">Protein-L-isoaspartate O-methyltransferase</fullName>
        <ecNumber evidence="7">2.1.1.77</ecNumber>
    </recommendedName>
    <alternativeName>
        <fullName evidence="7">L-isoaspartyl protein carboxyl methyltransferase</fullName>
    </alternativeName>
    <alternativeName>
        <fullName evidence="7">Protein L-isoaspartyl methyltransferase</fullName>
    </alternativeName>
    <alternativeName>
        <fullName evidence="7">Protein-beta-aspartate methyltransferase</fullName>
        <shortName evidence="7">PIMT</shortName>
    </alternativeName>
</protein>
<dbReference type="FunFam" id="3.40.50.150:FF:000010">
    <property type="entry name" value="Protein-L-isoaspartate O-methyltransferase"/>
    <property type="match status" value="1"/>
</dbReference>
<evidence type="ECO:0000256" key="2">
    <source>
        <dbReference type="ARBA" id="ARBA00005369"/>
    </source>
</evidence>
<evidence type="ECO:0000256" key="1">
    <source>
        <dbReference type="ARBA" id="ARBA00004496"/>
    </source>
</evidence>
<keyword evidence="4 7" id="KW-0489">Methyltransferase</keyword>
<evidence type="ECO:0000313" key="9">
    <source>
        <dbReference type="Proteomes" id="UP000569732"/>
    </source>
</evidence>
<dbReference type="GO" id="GO:0004719">
    <property type="term" value="F:protein-L-isoaspartate (D-aspartate) O-methyltransferase activity"/>
    <property type="evidence" value="ECO:0007669"/>
    <property type="project" value="UniProtKB-UniRule"/>
</dbReference>
<accession>A0A853IAS7</accession>
<evidence type="ECO:0000256" key="7">
    <source>
        <dbReference type="HAMAP-Rule" id="MF_00090"/>
    </source>
</evidence>
<evidence type="ECO:0000256" key="3">
    <source>
        <dbReference type="ARBA" id="ARBA00022490"/>
    </source>
</evidence>
<proteinExistence type="inferred from homology"/>
<dbReference type="EMBL" id="JACCKB010000016">
    <property type="protein sequence ID" value="NYZ66647.1"/>
    <property type="molecule type" value="Genomic_DNA"/>
</dbReference>
<dbReference type="InterPro" id="IPR029063">
    <property type="entry name" value="SAM-dependent_MTases_sf"/>
</dbReference>
<dbReference type="CDD" id="cd02440">
    <property type="entry name" value="AdoMet_MTases"/>
    <property type="match status" value="1"/>
</dbReference>
<comment type="subcellular location">
    <subcellularLocation>
        <location evidence="1 7">Cytoplasm</location>
    </subcellularLocation>
</comment>
<comment type="function">
    <text evidence="7">Catalyzes the methyl esterification of L-isoaspartyl residues in peptides and proteins that result from spontaneous decomposition of normal L-aspartyl and L-asparaginyl residues. It plays a role in the repair and/or degradation of damaged proteins.</text>
</comment>
<dbReference type="GO" id="GO:0030091">
    <property type="term" value="P:protein repair"/>
    <property type="evidence" value="ECO:0007669"/>
    <property type="project" value="UniProtKB-UniRule"/>
</dbReference>
<gene>
    <name evidence="7" type="primary">pcm</name>
    <name evidence="8" type="ORF">H0A36_11565</name>
</gene>
<dbReference type="PANTHER" id="PTHR11579">
    <property type="entry name" value="PROTEIN-L-ISOASPARTATE O-METHYLTRANSFERASE"/>
    <property type="match status" value="1"/>
</dbReference>
<dbReference type="GO" id="GO:0032259">
    <property type="term" value="P:methylation"/>
    <property type="evidence" value="ECO:0007669"/>
    <property type="project" value="UniProtKB-KW"/>
</dbReference>
<dbReference type="SUPFAM" id="SSF53335">
    <property type="entry name" value="S-adenosyl-L-methionine-dependent methyltransferases"/>
    <property type="match status" value="1"/>
</dbReference>
<dbReference type="AlphaFoldDB" id="A0A853IAS7"/>
<dbReference type="Proteomes" id="UP000569732">
    <property type="component" value="Unassembled WGS sequence"/>
</dbReference>
<evidence type="ECO:0000256" key="5">
    <source>
        <dbReference type="ARBA" id="ARBA00022679"/>
    </source>
</evidence>
<dbReference type="Pfam" id="PF01135">
    <property type="entry name" value="PCMT"/>
    <property type="match status" value="1"/>
</dbReference>
<dbReference type="InterPro" id="IPR000682">
    <property type="entry name" value="PCMT"/>
</dbReference>
<keyword evidence="5 7" id="KW-0808">Transferase</keyword>
<dbReference type="NCBIfam" id="NF001453">
    <property type="entry name" value="PRK00312.1"/>
    <property type="match status" value="1"/>
</dbReference>
<keyword evidence="9" id="KW-1185">Reference proteome</keyword>
<dbReference type="NCBIfam" id="TIGR00080">
    <property type="entry name" value="pimt"/>
    <property type="match status" value="1"/>
</dbReference>
<dbReference type="EC" id="2.1.1.77" evidence="7"/>
<keyword evidence="3 7" id="KW-0963">Cytoplasm</keyword>
<keyword evidence="6 7" id="KW-0949">S-adenosyl-L-methionine</keyword>
<feature type="active site" evidence="7">
    <location>
        <position position="95"/>
    </location>
</feature>